<dbReference type="PIRSF" id="PIRSF015921">
    <property type="entry name" value="FA_sphinglp_des"/>
    <property type="match status" value="1"/>
</dbReference>
<feature type="domain" description="Fatty acid desaturase" evidence="2">
    <location>
        <begin position="55"/>
        <end position="312"/>
    </location>
</feature>
<evidence type="ECO:0000259" key="2">
    <source>
        <dbReference type="Pfam" id="PF00487"/>
    </source>
</evidence>
<dbReference type="InterPro" id="IPR005804">
    <property type="entry name" value="FA_desaturase_dom"/>
</dbReference>
<keyword evidence="1" id="KW-0812">Transmembrane</keyword>
<dbReference type="EMBL" id="JBHSIV010000014">
    <property type="protein sequence ID" value="MFC5063457.1"/>
    <property type="molecule type" value="Genomic_DNA"/>
</dbReference>
<feature type="transmembrane region" description="Helical" evidence="1">
    <location>
        <begin position="57"/>
        <end position="76"/>
    </location>
</feature>
<proteinExistence type="predicted"/>
<gene>
    <name evidence="3" type="ORF">ACFPBZ_14645</name>
</gene>
<dbReference type="CDD" id="cd03506">
    <property type="entry name" value="Delta6-FADS-like"/>
    <property type="match status" value="1"/>
</dbReference>
<dbReference type="RefSeq" id="WP_378036805.1">
    <property type="nucleotide sequence ID" value="NZ_JBHSIV010000014.1"/>
</dbReference>
<feature type="transmembrane region" description="Helical" evidence="1">
    <location>
        <begin position="30"/>
        <end position="51"/>
    </location>
</feature>
<evidence type="ECO:0000256" key="1">
    <source>
        <dbReference type="SAM" id="Phobius"/>
    </source>
</evidence>
<accession>A0ABV9YP17</accession>
<dbReference type="Pfam" id="PF00487">
    <property type="entry name" value="FA_desaturase"/>
    <property type="match status" value="1"/>
</dbReference>
<keyword evidence="1" id="KW-1133">Transmembrane helix</keyword>
<dbReference type="PANTHER" id="PTHR19353:SF19">
    <property type="entry name" value="DELTA(5) FATTY ACID DESATURASE C-RELATED"/>
    <property type="match status" value="1"/>
</dbReference>
<sequence>MTAGTTVTEGTFADLTAQIKQAGLLQRRPWAYAAVFASNAALAAVGIAAFVLLGSSWWQLLTAVFLGTVSTQLAYIGHDAGHRQIFASRRANDVVGYLHGAFVGMSYGAWVDKHNQHHASPNHADSDPDIDIPVLAFSVEQAASRRGIARWIVAHQSVMFFPLLLLEGWSLHALAFSTALKGQVRRPALEIGLLLLHVAAYLTAVFWVLSPLQAVVFMLVHQGVWGLTMGLAFAPNHKGMPVIPAGTTLDHLHKQVLTARNVRGGRVLGYLLGGLEHQVEHHLYPRMPRHNLHRARVLVEDFCRRYDLPYTRVGPIESYGQVLRHLHAVSAPLRRPA</sequence>
<keyword evidence="1" id="KW-0472">Membrane</keyword>
<keyword evidence="4" id="KW-1185">Reference proteome</keyword>
<dbReference type="PANTHER" id="PTHR19353">
    <property type="entry name" value="FATTY ACID DESATURASE 2"/>
    <property type="match status" value="1"/>
</dbReference>
<name>A0ABV9YP17_9PSEU</name>
<reference evidence="4" key="1">
    <citation type="journal article" date="2019" name="Int. J. Syst. Evol. Microbiol.">
        <title>The Global Catalogue of Microorganisms (GCM) 10K type strain sequencing project: providing services to taxonomists for standard genome sequencing and annotation.</title>
        <authorList>
            <consortium name="The Broad Institute Genomics Platform"/>
            <consortium name="The Broad Institute Genome Sequencing Center for Infectious Disease"/>
            <person name="Wu L."/>
            <person name="Ma J."/>
        </authorList>
    </citation>
    <scope>NUCLEOTIDE SEQUENCE [LARGE SCALE GENOMIC DNA]</scope>
    <source>
        <strain evidence="4">CGMCC 4.7093</strain>
    </source>
</reference>
<evidence type="ECO:0000313" key="4">
    <source>
        <dbReference type="Proteomes" id="UP001595947"/>
    </source>
</evidence>
<dbReference type="InterPro" id="IPR012171">
    <property type="entry name" value="Fatty_acid_desaturase"/>
</dbReference>
<dbReference type="Proteomes" id="UP001595947">
    <property type="component" value="Unassembled WGS sequence"/>
</dbReference>
<organism evidence="3 4">
    <name type="scientific">Actinomycetospora atypica</name>
    <dbReference type="NCBI Taxonomy" id="1290095"/>
    <lineage>
        <taxon>Bacteria</taxon>
        <taxon>Bacillati</taxon>
        <taxon>Actinomycetota</taxon>
        <taxon>Actinomycetes</taxon>
        <taxon>Pseudonocardiales</taxon>
        <taxon>Pseudonocardiaceae</taxon>
        <taxon>Actinomycetospora</taxon>
    </lineage>
</organism>
<evidence type="ECO:0000313" key="3">
    <source>
        <dbReference type="EMBL" id="MFC5063457.1"/>
    </source>
</evidence>
<protein>
    <submittedName>
        <fullName evidence="3">Fatty acid desaturase family protein</fullName>
    </submittedName>
</protein>
<feature type="transmembrane region" description="Helical" evidence="1">
    <location>
        <begin position="191"/>
        <end position="209"/>
    </location>
</feature>
<comment type="caution">
    <text evidence="3">The sequence shown here is derived from an EMBL/GenBank/DDBJ whole genome shotgun (WGS) entry which is preliminary data.</text>
</comment>